<protein>
    <submittedName>
        <fullName evidence="2">NAD(P)H-binding protein</fullName>
    </submittedName>
</protein>
<dbReference type="GeneID" id="301100986"/>
<accession>A0A7Y6JYN5</accession>
<organism evidence="2 3">
    <name type="scientific">Paraburkholderia youngii</name>
    <dbReference type="NCBI Taxonomy" id="2782701"/>
    <lineage>
        <taxon>Bacteria</taxon>
        <taxon>Pseudomonadati</taxon>
        <taxon>Pseudomonadota</taxon>
        <taxon>Betaproteobacteria</taxon>
        <taxon>Burkholderiales</taxon>
        <taxon>Burkholderiaceae</taxon>
        <taxon>Paraburkholderia</taxon>
    </lineage>
</organism>
<dbReference type="RefSeq" id="WP_176106865.1">
    <property type="nucleotide sequence ID" value="NZ_JAALDK010000001.1"/>
</dbReference>
<evidence type="ECO:0000313" key="3">
    <source>
        <dbReference type="Proteomes" id="UP000594380"/>
    </source>
</evidence>
<evidence type="ECO:0000259" key="1">
    <source>
        <dbReference type="Pfam" id="PF13460"/>
    </source>
</evidence>
<dbReference type="PANTHER" id="PTHR43162:SF1">
    <property type="entry name" value="PRESTALK A DIFFERENTIATION PROTEIN A"/>
    <property type="match status" value="1"/>
</dbReference>
<dbReference type="EMBL" id="JAALDK010000001">
    <property type="protein sequence ID" value="NUY00339.1"/>
    <property type="molecule type" value="Genomic_DNA"/>
</dbReference>
<dbReference type="InterPro" id="IPR036291">
    <property type="entry name" value="NAD(P)-bd_dom_sf"/>
</dbReference>
<dbReference type="InterPro" id="IPR051604">
    <property type="entry name" value="Ergot_Alk_Oxidoreductase"/>
</dbReference>
<dbReference type="CDD" id="cd05231">
    <property type="entry name" value="NmrA_TMR_like_1_SDR_a"/>
    <property type="match status" value="1"/>
</dbReference>
<dbReference type="PANTHER" id="PTHR43162">
    <property type="match status" value="1"/>
</dbReference>
<evidence type="ECO:0000313" key="2">
    <source>
        <dbReference type="EMBL" id="NUY00339.1"/>
    </source>
</evidence>
<sequence length="293" mass="32651">MQQRKYLITGATGKTGVHTIRHLLNDGHAVRALVHQEDERSAALRAQGAEVVVGDLLEHDDVLRAMDGVTGAYLCYPVRPGFIEATAYFADAARRAGVEVLAEMSQISAREDSKSHAARNHWIAERVLDWSGVPTVHIRPTFFSEWLIFPWVLDTIVNEGRITLPYGNGRHAPIAAEDQARFIATVLTNPSGHIGNTYELCGPIELDHQGIADEIGKVLDREIVYNPATLDEYREHLQKYGLPEFMIQHFIEVAIDYQNGVFAGKDGIIEQVTGQAPQTVEEFVRANRQLFEG</sequence>
<dbReference type="Gene3D" id="3.90.25.10">
    <property type="entry name" value="UDP-galactose 4-epimerase, domain 1"/>
    <property type="match status" value="1"/>
</dbReference>
<dbReference type="Proteomes" id="UP000594380">
    <property type="component" value="Unassembled WGS sequence"/>
</dbReference>
<dbReference type="Gene3D" id="3.40.50.720">
    <property type="entry name" value="NAD(P)-binding Rossmann-like Domain"/>
    <property type="match status" value="1"/>
</dbReference>
<gene>
    <name evidence="2" type="ORF">G5S42_11650</name>
</gene>
<dbReference type="InterPro" id="IPR016040">
    <property type="entry name" value="NAD(P)-bd_dom"/>
</dbReference>
<comment type="caution">
    <text evidence="2">The sequence shown here is derived from an EMBL/GenBank/DDBJ whole genome shotgun (WGS) entry which is preliminary data.</text>
</comment>
<dbReference type="Pfam" id="PF13460">
    <property type="entry name" value="NAD_binding_10"/>
    <property type="match status" value="1"/>
</dbReference>
<feature type="domain" description="NAD(P)-binding" evidence="1">
    <location>
        <begin position="10"/>
        <end position="190"/>
    </location>
</feature>
<dbReference type="SUPFAM" id="SSF51735">
    <property type="entry name" value="NAD(P)-binding Rossmann-fold domains"/>
    <property type="match status" value="1"/>
</dbReference>
<reference evidence="2 3" key="1">
    <citation type="submission" date="2020-02" db="EMBL/GenBank/DDBJ databases">
        <title>Paraburkholderia simonii sp. nov. and Paraburkholderia youngii sp. nov. Brazilian and Mexican Mimosa-associated rhizobia.</title>
        <authorList>
            <person name="Mavima L."/>
            <person name="Beukes C.W."/>
            <person name="Chan W.Y."/>
            <person name="Palmer M."/>
            <person name="De Meyer S.E."/>
            <person name="James E.K."/>
            <person name="Venter S.N."/>
            <person name="Steenkamp E.T."/>
        </authorList>
    </citation>
    <scope>NUCLEOTIDE SEQUENCE [LARGE SCALE GENOMIC DNA]</scope>
    <source>
        <strain evidence="2 3">JPY169</strain>
    </source>
</reference>
<dbReference type="AlphaFoldDB" id="A0A7Y6JYN5"/>
<proteinExistence type="predicted"/>
<name>A0A7Y6JYN5_9BURK</name>